<evidence type="ECO:0000256" key="6">
    <source>
        <dbReference type="ARBA" id="ARBA00038043"/>
    </source>
</evidence>
<evidence type="ECO:0000256" key="3">
    <source>
        <dbReference type="ARBA" id="ARBA00022729"/>
    </source>
</evidence>
<dbReference type="PANTHER" id="PTHR48059">
    <property type="entry name" value="POLYGALACTURONASE INHIBITOR 1"/>
    <property type="match status" value="1"/>
</dbReference>
<feature type="signal peptide" evidence="8">
    <location>
        <begin position="1"/>
        <end position="24"/>
    </location>
</feature>
<keyword evidence="5" id="KW-0472">Membrane</keyword>
<evidence type="ECO:0000256" key="1">
    <source>
        <dbReference type="ARBA" id="ARBA00004196"/>
    </source>
</evidence>
<evidence type="ECO:0000313" key="10">
    <source>
        <dbReference type="EMBL" id="KAL1495112.1"/>
    </source>
</evidence>
<comment type="similarity">
    <text evidence="6">Belongs to the polygalacturonase-inhibiting protein family.</text>
</comment>
<proteinExistence type="inferred from homology"/>
<feature type="region of interest" description="Disordered" evidence="7">
    <location>
        <begin position="35"/>
        <end position="55"/>
    </location>
</feature>
<evidence type="ECO:0000259" key="9">
    <source>
        <dbReference type="Pfam" id="PF08263"/>
    </source>
</evidence>
<evidence type="ECO:0000313" key="11">
    <source>
        <dbReference type="Proteomes" id="UP001515480"/>
    </source>
</evidence>
<dbReference type="InterPro" id="IPR013210">
    <property type="entry name" value="LRR_N_plant-typ"/>
</dbReference>
<sequence length="282" mass="29977">MAPRARLLLVLPASLLLTWCYKQAALPHRFALDPPIPSSSSSPSPSLHTYSSAPACPPRQREALLALSRALRLARWDADDCCTWPGVGCDERGLLRTLDLSRRRLEGTLPPDVRSLSSLRTLDVNGNEGLRGTLPSELGSLPELRALYAFGTRLSGTLPASLLSLPSLRELELSDARLSGTLPASIATATSLRYLYLAGNRLSGTLPPSLASLPALRELDAASNALSGTLPAALASRRLDHLGLEANPGLAGWVAPRVGRGCAGGEERHLRGQQRRGEAAPP</sequence>
<dbReference type="EMBL" id="JBGBPQ010000033">
    <property type="protein sequence ID" value="KAL1495112.1"/>
    <property type="molecule type" value="Genomic_DNA"/>
</dbReference>
<dbReference type="Gene3D" id="3.80.10.10">
    <property type="entry name" value="Ribonuclease Inhibitor"/>
    <property type="match status" value="1"/>
</dbReference>
<evidence type="ECO:0000256" key="4">
    <source>
        <dbReference type="ARBA" id="ARBA00022737"/>
    </source>
</evidence>
<keyword evidence="11" id="KW-1185">Reference proteome</keyword>
<feature type="chain" id="PRO_5044298742" description="Leucine-rich repeat-containing N-terminal plant-type domain-containing protein" evidence="8">
    <location>
        <begin position="25"/>
        <end position="282"/>
    </location>
</feature>
<dbReference type="PANTHER" id="PTHR48059:SF30">
    <property type="entry name" value="OS06G0587000 PROTEIN"/>
    <property type="match status" value="1"/>
</dbReference>
<evidence type="ECO:0000256" key="7">
    <source>
        <dbReference type="SAM" id="MobiDB-lite"/>
    </source>
</evidence>
<dbReference type="GO" id="GO:0016020">
    <property type="term" value="C:membrane"/>
    <property type="evidence" value="ECO:0007669"/>
    <property type="project" value="UniProtKB-SubCell"/>
</dbReference>
<dbReference type="InterPro" id="IPR001611">
    <property type="entry name" value="Leu-rich_rpt"/>
</dbReference>
<comment type="subcellular location">
    <subcellularLocation>
        <location evidence="1">Cell envelope</location>
    </subcellularLocation>
    <subcellularLocation>
        <location evidence="2">Membrane</location>
    </subcellularLocation>
</comment>
<gene>
    <name evidence="10" type="ORF">AB1Y20_016980</name>
</gene>
<evidence type="ECO:0000256" key="2">
    <source>
        <dbReference type="ARBA" id="ARBA00004370"/>
    </source>
</evidence>
<keyword evidence="3 8" id="KW-0732">Signal</keyword>
<evidence type="ECO:0000256" key="8">
    <source>
        <dbReference type="SAM" id="SignalP"/>
    </source>
</evidence>
<organism evidence="10 11">
    <name type="scientific">Prymnesium parvum</name>
    <name type="common">Toxic golden alga</name>
    <dbReference type="NCBI Taxonomy" id="97485"/>
    <lineage>
        <taxon>Eukaryota</taxon>
        <taxon>Haptista</taxon>
        <taxon>Haptophyta</taxon>
        <taxon>Prymnesiophyceae</taxon>
        <taxon>Prymnesiales</taxon>
        <taxon>Prymnesiaceae</taxon>
        <taxon>Prymnesium</taxon>
    </lineage>
</organism>
<reference evidence="10 11" key="1">
    <citation type="journal article" date="2024" name="Science">
        <title>Giant polyketide synthase enzymes in the biosynthesis of giant marine polyether toxins.</title>
        <authorList>
            <person name="Fallon T.R."/>
            <person name="Shende V.V."/>
            <person name="Wierzbicki I.H."/>
            <person name="Pendleton A.L."/>
            <person name="Watervoot N.F."/>
            <person name="Auber R.P."/>
            <person name="Gonzalez D.J."/>
            <person name="Wisecaver J.H."/>
            <person name="Moore B.S."/>
        </authorList>
    </citation>
    <scope>NUCLEOTIDE SEQUENCE [LARGE SCALE GENOMIC DNA]</scope>
    <source>
        <strain evidence="10 11">12B1</strain>
    </source>
</reference>
<evidence type="ECO:0000256" key="5">
    <source>
        <dbReference type="ARBA" id="ARBA00023136"/>
    </source>
</evidence>
<dbReference type="InterPro" id="IPR032675">
    <property type="entry name" value="LRR_dom_sf"/>
</dbReference>
<dbReference type="FunFam" id="3.80.10.10:FF:000400">
    <property type="entry name" value="Nuclear pore complex protein NUP107"/>
    <property type="match status" value="1"/>
</dbReference>
<dbReference type="AlphaFoldDB" id="A0AB34I8H9"/>
<comment type="caution">
    <text evidence="10">The sequence shown here is derived from an EMBL/GenBank/DDBJ whole genome shotgun (WGS) entry which is preliminary data.</text>
</comment>
<feature type="domain" description="Leucine-rich repeat-containing N-terminal plant-type" evidence="9">
    <location>
        <begin position="58"/>
        <end position="90"/>
    </location>
</feature>
<dbReference type="Pfam" id="PF08263">
    <property type="entry name" value="LRRNT_2"/>
    <property type="match status" value="1"/>
</dbReference>
<dbReference type="Pfam" id="PF13855">
    <property type="entry name" value="LRR_8"/>
    <property type="match status" value="1"/>
</dbReference>
<name>A0AB34I8H9_PRYPA</name>
<protein>
    <recommendedName>
        <fullName evidence="9">Leucine-rich repeat-containing N-terminal plant-type domain-containing protein</fullName>
    </recommendedName>
</protein>
<accession>A0AB34I8H9</accession>
<dbReference type="SUPFAM" id="SSF52058">
    <property type="entry name" value="L domain-like"/>
    <property type="match status" value="1"/>
</dbReference>
<keyword evidence="4" id="KW-0677">Repeat</keyword>
<dbReference type="Pfam" id="PF00560">
    <property type="entry name" value="LRR_1"/>
    <property type="match status" value="1"/>
</dbReference>
<dbReference type="Proteomes" id="UP001515480">
    <property type="component" value="Unassembled WGS sequence"/>
</dbReference>
<dbReference type="InterPro" id="IPR051848">
    <property type="entry name" value="PGIP"/>
</dbReference>